<feature type="compositionally biased region" description="Polar residues" evidence="4">
    <location>
        <begin position="365"/>
        <end position="382"/>
    </location>
</feature>
<dbReference type="Pfam" id="PF12796">
    <property type="entry name" value="Ank_2"/>
    <property type="match status" value="1"/>
</dbReference>
<feature type="compositionally biased region" description="Pro residues" evidence="4">
    <location>
        <begin position="163"/>
        <end position="182"/>
    </location>
</feature>
<dbReference type="Pfam" id="PF25877">
    <property type="entry name" value="WHD_SOWAH"/>
    <property type="match status" value="1"/>
</dbReference>
<dbReference type="SUPFAM" id="SSF48403">
    <property type="entry name" value="Ankyrin repeat"/>
    <property type="match status" value="1"/>
</dbReference>
<dbReference type="Proteomes" id="UP000694405">
    <property type="component" value="Chromosome 7"/>
</dbReference>
<protein>
    <recommendedName>
        <fullName evidence="5">SOWAHA-C winged helix-turn-helix domain-containing protein</fullName>
    </recommendedName>
</protein>
<keyword evidence="7" id="KW-1185">Reference proteome</keyword>
<accession>A0A8V5GDU0</accession>
<dbReference type="Ensembl" id="ENSMUNT00000029753.1">
    <property type="protein sequence ID" value="ENSMUNP00000029442.1"/>
    <property type="gene ID" value="ENSMUNG00000018852.1"/>
</dbReference>
<name>A0A8V5GDU0_MELUD</name>
<feature type="compositionally biased region" description="Low complexity" evidence="4">
    <location>
        <begin position="342"/>
        <end position="359"/>
    </location>
</feature>
<feature type="compositionally biased region" description="Basic and acidic residues" evidence="4">
    <location>
        <begin position="96"/>
        <end position="113"/>
    </location>
</feature>
<feature type="compositionally biased region" description="Acidic residues" evidence="4">
    <location>
        <begin position="85"/>
        <end position="95"/>
    </location>
</feature>
<feature type="region of interest" description="Disordered" evidence="4">
    <location>
        <begin position="514"/>
        <end position="534"/>
    </location>
</feature>
<reference evidence="6" key="3">
    <citation type="submission" date="2025-09" db="UniProtKB">
        <authorList>
            <consortium name="Ensembl"/>
        </authorList>
    </citation>
    <scope>IDENTIFICATION</scope>
</reference>
<organism evidence="6 7">
    <name type="scientific">Melopsittacus undulatus</name>
    <name type="common">Budgerigar</name>
    <name type="synonym">Psittacus undulatus</name>
    <dbReference type="NCBI Taxonomy" id="13146"/>
    <lineage>
        <taxon>Eukaryota</taxon>
        <taxon>Metazoa</taxon>
        <taxon>Chordata</taxon>
        <taxon>Craniata</taxon>
        <taxon>Vertebrata</taxon>
        <taxon>Euteleostomi</taxon>
        <taxon>Archelosauria</taxon>
        <taxon>Archosauria</taxon>
        <taxon>Dinosauria</taxon>
        <taxon>Saurischia</taxon>
        <taxon>Theropoda</taxon>
        <taxon>Coelurosauria</taxon>
        <taxon>Aves</taxon>
        <taxon>Neognathae</taxon>
        <taxon>Neoaves</taxon>
        <taxon>Telluraves</taxon>
        <taxon>Australaves</taxon>
        <taxon>Psittaciformes</taxon>
        <taxon>Psittaculidae</taxon>
        <taxon>Melopsittacus</taxon>
    </lineage>
</organism>
<dbReference type="PROSITE" id="PS50088">
    <property type="entry name" value="ANK_REPEAT"/>
    <property type="match status" value="1"/>
</dbReference>
<dbReference type="InterPro" id="IPR058889">
    <property type="entry name" value="WHD_SOWAHA-C"/>
</dbReference>
<dbReference type="Gene3D" id="1.25.40.20">
    <property type="entry name" value="Ankyrin repeat-containing domain"/>
    <property type="match status" value="1"/>
</dbReference>
<feature type="compositionally biased region" description="Pro residues" evidence="4">
    <location>
        <begin position="299"/>
        <end position="310"/>
    </location>
</feature>
<feature type="domain" description="SOWAHA-C winged helix-turn-helix" evidence="5">
    <location>
        <begin position="4"/>
        <end position="94"/>
    </location>
</feature>
<keyword evidence="2" id="KW-0040">ANK repeat</keyword>
<feature type="compositionally biased region" description="Pro residues" evidence="4">
    <location>
        <begin position="282"/>
        <end position="291"/>
    </location>
</feature>
<evidence type="ECO:0000256" key="3">
    <source>
        <dbReference type="ARBA" id="ARBA00038122"/>
    </source>
</evidence>
<feature type="compositionally biased region" description="Low complexity" evidence="4">
    <location>
        <begin position="432"/>
        <end position="442"/>
    </location>
</feature>
<sequence length="729" mass="77408">MARELSQEAVLDFLWEAGGRAPNTALLRHFQRFLRDPALTEPQQRERREYFKRLVNSLATVHPGAAPGASKDIVLRRRYRDLLDEELPPPEEQQEDKEPPPLPRRDPDGRRCPPGEAVGKRPPGGGQPQGAAVGGGCSARGRGGLCCECRRALRAAAAAAPTRPGPPRSRSPPPPSQPPPYRTRPLSSGPWMLHPDGHQRCRPPALPTGPGELTAAGLPPYQTPQPPSARPTRCRSPPLSRGLPPPGSAPSGSLTPQRPGGSPPSRALPLPPGHGVLAPDRLPQPSPPPQLPTGMPLLKAPPPSSSPGPRPRSGQSQSPLLPSGPRALSATELALPSSPQHPLAEAPPSRSLPLLSAPEVLPLSRSLQALPASTSSSPQHPSGPNLLPSTRLPPAQSRSMQHLLTSPAPLRSSRVLALSEPTQPQTLLLHPHQTLPLPSRPGALPPTRPPPSQSPPQCSTQTPPARPPPSQPLMKAEGPAEPRAPESTPPAPPPVFRSIRCQLALLEVQGSPLALPDDCGQQPRTLPSKGSPRHVPGRGLLVPLGQREHAWLVAVSAGRWARVRGLFLEEPELALQRDFISGFTVLHWLAKHGDGPGLQELAAAARQAGLALEVDARSGCGYTPLHLAAIHGHQLVIKVLVLQLGCQVQLRDSSGRRPWEYLGSATSGEIWQLLEAPRGTIMFPTQPLARSVSSGSKVSLPAGRAALPACLRQQHGRRAASHRTGSESD</sequence>
<evidence type="ECO:0000256" key="1">
    <source>
        <dbReference type="ARBA" id="ARBA00022737"/>
    </source>
</evidence>
<proteinExistence type="inferred from homology"/>
<feature type="compositionally biased region" description="Gly residues" evidence="4">
    <location>
        <begin position="122"/>
        <end position="137"/>
    </location>
</feature>
<feature type="region of interest" description="Disordered" evidence="4">
    <location>
        <begin position="432"/>
        <end position="496"/>
    </location>
</feature>
<gene>
    <name evidence="6" type="primary">LOC101875254</name>
</gene>
<dbReference type="AlphaFoldDB" id="A0A8V5GDU0"/>
<evidence type="ECO:0000313" key="7">
    <source>
        <dbReference type="Proteomes" id="UP000694405"/>
    </source>
</evidence>
<keyword evidence="1" id="KW-0677">Repeat</keyword>
<feature type="region of interest" description="Disordered" evidence="4">
    <location>
        <begin position="85"/>
        <end position="137"/>
    </location>
</feature>
<evidence type="ECO:0000259" key="5">
    <source>
        <dbReference type="Pfam" id="PF25877"/>
    </source>
</evidence>
<reference evidence="6" key="2">
    <citation type="submission" date="2025-08" db="UniProtKB">
        <authorList>
            <consortium name="Ensembl"/>
        </authorList>
    </citation>
    <scope>IDENTIFICATION</scope>
</reference>
<evidence type="ECO:0000313" key="6">
    <source>
        <dbReference type="Ensembl" id="ENSMUNP00000029442.1"/>
    </source>
</evidence>
<dbReference type="PROSITE" id="PS50297">
    <property type="entry name" value="ANK_REP_REGION"/>
    <property type="match status" value="1"/>
</dbReference>
<feature type="compositionally biased region" description="Pro residues" evidence="4">
    <location>
        <begin position="443"/>
        <end position="454"/>
    </location>
</feature>
<dbReference type="PANTHER" id="PTHR14491">
    <property type="entry name" value="SOSONDOWAH, ISOFORM G"/>
    <property type="match status" value="1"/>
</dbReference>
<feature type="region of interest" description="Disordered" evidence="4">
    <location>
        <begin position="155"/>
        <end position="404"/>
    </location>
</feature>
<evidence type="ECO:0000256" key="4">
    <source>
        <dbReference type="SAM" id="MobiDB-lite"/>
    </source>
</evidence>
<reference evidence="6" key="1">
    <citation type="submission" date="2020-03" db="EMBL/GenBank/DDBJ databases">
        <title>Melopsittacus undulatus (budgerigar) genome, bMelUnd1, maternal haplotype with Z.</title>
        <authorList>
            <person name="Gedman G."/>
            <person name="Mountcastle J."/>
            <person name="Haase B."/>
            <person name="Formenti G."/>
            <person name="Wright T."/>
            <person name="Apodaca J."/>
            <person name="Pelan S."/>
            <person name="Chow W."/>
            <person name="Rhie A."/>
            <person name="Howe K."/>
            <person name="Fedrigo O."/>
            <person name="Jarvis E.D."/>
        </authorList>
    </citation>
    <scope>NUCLEOTIDE SEQUENCE [LARGE SCALE GENOMIC DNA]</scope>
</reference>
<dbReference type="PANTHER" id="PTHR14491:SF3">
    <property type="entry name" value="ANKYRIN REPEAT DOMAIN-CONTAINING PROTEIN SOWAHB"/>
    <property type="match status" value="1"/>
</dbReference>
<dbReference type="InterPro" id="IPR036770">
    <property type="entry name" value="Ankyrin_rpt-contain_sf"/>
</dbReference>
<evidence type="ECO:0000256" key="2">
    <source>
        <dbReference type="ARBA" id="ARBA00023043"/>
    </source>
</evidence>
<comment type="similarity">
    <text evidence="3">Belongs to the SOWAH family.</text>
</comment>
<dbReference type="InterPro" id="IPR002110">
    <property type="entry name" value="Ankyrin_rpt"/>
</dbReference>